<reference evidence="1 2" key="1">
    <citation type="submission" date="2020-08" db="EMBL/GenBank/DDBJ databases">
        <title>The Agave Microbiome: Exploring the role of microbial communities in plant adaptations to desert environments.</title>
        <authorList>
            <person name="Partida-Martinez L.P."/>
        </authorList>
    </citation>
    <scope>NUCLEOTIDE SEQUENCE [LARGE SCALE GENOMIC DNA]</scope>
    <source>
        <strain evidence="1 2">AT3.2</strain>
    </source>
</reference>
<keyword evidence="2" id="KW-1185">Reference proteome</keyword>
<dbReference type="CDD" id="cd14788">
    <property type="entry name" value="GumN"/>
    <property type="match status" value="1"/>
</dbReference>
<organism evidence="1 2">
    <name type="scientific">Massilia aurea</name>
    <dbReference type="NCBI Taxonomy" id="373040"/>
    <lineage>
        <taxon>Bacteria</taxon>
        <taxon>Pseudomonadati</taxon>
        <taxon>Pseudomonadota</taxon>
        <taxon>Betaproteobacteria</taxon>
        <taxon>Burkholderiales</taxon>
        <taxon>Oxalobacteraceae</taxon>
        <taxon>Telluria group</taxon>
        <taxon>Massilia</taxon>
    </lineage>
</organism>
<dbReference type="Pfam" id="PF01963">
    <property type="entry name" value="TraB_PrgY_gumN"/>
    <property type="match status" value="1"/>
</dbReference>
<gene>
    <name evidence="1" type="ORF">HD842_003546</name>
</gene>
<evidence type="ECO:0000313" key="2">
    <source>
        <dbReference type="Proteomes" id="UP000540787"/>
    </source>
</evidence>
<name>A0A7W9X2W5_9BURK</name>
<comment type="caution">
    <text evidence="1">The sequence shown here is derived from an EMBL/GenBank/DDBJ whole genome shotgun (WGS) entry which is preliminary data.</text>
</comment>
<dbReference type="InterPro" id="IPR002816">
    <property type="entry name" value="TraB/PrgY/GumN_fam"/>
</dbReference>
<dbReference type="AlphaFoldDB" id="A0A7W9X2W5"/>
<dbReference type="EMBL" id="JACHBX010000004">
    <property type="protein sequence ID" value="MBB6135379.1"/>
    <property type="molecule type" value="Genomic_DNA"/>
</dbReference>
<dbReference type="Proteomes" id="UP000540787">
    <property type="component" value="Unassembled WGS sequence"/>
</dbReference>
<sequence>MTRAEARRAPVPGLLIRTLRLAYAFESPCDRRDGRLIIGARFWLLSQQDLFMRPLVVPALCLSLLAAPGWAQSLDGAGAPPAAVVTTDAVEPAPEQIHVVAQRPGPGMWKVKKGDHVLWVFGTYAPLPKNMTWRSQQVENVIKHSQEYLAPPGATAKPGFFRMVTLLPSLIGVRKNPDGAQLRDVLPQEDYAQWSTLKATYLPENSDVERERPIFAAQALTEAARKEAGLVNGYAVRKQLLALIKKSELKQTSTEVELPTDNARALIKNFKKSNLADAACLRTTMATLKQDLDGATARANAWAKGDVDEMRKLNYAEREEACFGALMNSAALDTEPEWKNVKARSHAKWIASAEKALAANASTFALLSMDDIFDPKGVIAALVAKGYEVESPE</sequence>
<protein>
    <submittedName>
        <fullName evidence="1">Uncharacterized protein YbaP (TraB family)</fullName>
    </submittedName>
</protein>
<proteinExistence type="predicted"/>
<accession>A0A7W9X2W5</accession>
<evidence type="ECO:0000313" key="1">
    <source>
        <dbReference type="EMBL" id="MBB6135379.1"/>
    </source>
</evidence>